<organism evidence="1 2">
    <name type="scientific">Gemelliphila palaticanis</name>
    <dbReference type="NCBI Taxonomy" id="81950"/>
    <lineage>
        <taxon>Bacteria</taxon>
        <taxon>Bacillati</taxon>
        <taxon>Bacillota</taxon>
        <taxon>Bacilli</taxon>
        <taxon>Bacillales</taxon>
        <taxon>Gemellaceae</taxon>
        <taxon>Gemelliphila</taxon>
    </lineage>
</organism>
<sequence length="90" mass="10577">MFHVNIEAKKKYFLDLLSVVYSNRENLSEDFIETILVVGESINKLKPDEDIDAIAYRFRKHLALEANRLTANKIKFPIGYNELFKFVLRV</sequence>
<name>A0ABX2SZ21_9BACL</name>
<protein>
    <recommendedName>
        <fullName evidence="3">PRD domain-containing protein</fullName>
    </recommendedName>
</protein>
<comment type="caution">
    <text evidence="1">The sequence shown here is derived from an EMBL/GenBank/DDBJ whole genome shotgun (WGS) entry which is preliminary data.</text>
</comment>
<dbReference type="Proteomes" id="UP000531840">
    <property type="component" value="Unassembled WGS sequence"/>
</dbReference>
<dbReference type="EMBL" id="JACBYF010000003">
    <property type="protein sequence ID" value="NYS47116.1"/>
    <property type="molecule type" value="Genomic_DNA"/>
</dbReference>
<proteinExistence type="predicted"/>
<gene>
    <name evidence="1" type="ORF">HZY85_02765</name>
</gene>
<accession>A0ABX2SZ21</accession>
<keyword evidence="2" id="KW-1185">Reference proteome</keyword>
<reference evidence="1 2" key="1">
    <citation type="submission" date="2020-07" db="EMBL/GenBank/DDBJ databases">
        <title>MOT database genomes.</title>
        <authorList>
            <person name="Joseph S."/>
            <person name="Aduse-Opoku J."/>
            <person name="Hashim A."/>
            <person name="Wade W."/>
            <person name="Curtis M."/>
        </authorList>
    </citation>
    <scope>NUCLEOTIDE SEQUENCE [LARGE SCALE GENOMIC DNA]</scope>
    <source>
        <strain evidence="1 2">CIP 106318</strain>
    </source>
</reference>
<evidence type="ECO:0000313" key="1">
    <source>
        <dbReference type="EMBL" id="NYS47116.1"/>
    </source>
</evidence>
<dbReference type="RefSeq" id="WP_179940634.1">
    <property type="nucleotide sequence ID" value="NZ_JACBYF010000003.1"/>
</dbReference>
<evidence type="ECO:0008006" key="3">
    <source>
        <dbReference type="Google" id="ProtNLM"/>
    </source>
</evidence>
<evidence type="ECO:0000313" key="2">
    <source>
        <dbReference type="Proteomes" id="UP000531840"/>
    </source>
</evidence>